<comment type="subcellular location">
    <subcellularLocation>
        <location evidence="1">Cytoplasm</location>
    </subcellularLocation>
</comment>
<dbReference type="GO" id="GO:0005737">
    <property type="term" value="C:cytoplasm"/>
    <property type="evidence" value="ECO:0007669"/>
    <property type="project" value="UniProtKB-SubCell"/>
</dbReference>
<evidence type="ECO:0000256" key="5">
    <source>
        <dbReference type="ARBA" id="ARBA00023242"/>
    </source>
</evidence>
<keyword evidence="9" id="KW-1185">Reference proteome</keyword>
<evidence type="ECO:0000256" key="6">
    <source>
        <dbReference type="ARBA" id="ARBA00024199"/>
    </source>
</evidence>
<evidence type="ECO:0000256" key="3">
    <source>
        <dbReference type="ARBA" id="ARBA00022712"/>
    </source>
</evidence>
<keyword evidence="4" id="KW-0932">Cytokinin signaling pathway</keyword>
<protein>
    <submittedName>
        <fullName evidence="8">Uncharacterized protein</fullName>
    </submittedName>
</protein>
<proteinExistence type="inferred from homology"/>
<dbReference type="InterPro" id="IPR044670">
    <property type="entry name" value="SOFL"/>
</dbReference>
<organism evidence="8 9">
    <name type="scientific">Acacia crassicarpa</name>
    <name type="common">northern wattle</name>
    <dbReference type="NCBI Taxonomy" id="499986"/>
    <lineage>
        <taxon>Eukaryota</taxon>
        <taxon>Viridiplantae</taxon>
        <taxon>Streptophyta</taxon>
        <taxon>Embryophyta</taxon>
        <taxon>Tracheophyta</taxon>
        <taxon>Spermatophyta</taxon>
        <taxon>Magnoliopsida</taxon>
        <taxon>eudicotyledons</taxon>
        <taxon>Gunneridae</taxon>
        <taxon>Pentapetalae</taxon>
        <taxon>rosids</taxon>
        <taxon>fabids</taxon>
        <taxon>Fabales</taxon>
        <taxon>Fabaceae</taxon>
        <taxon>Caesalpinioideae</taxon>
        <taxon>mimosoid clade</taxon>
        <taxon>Acacieae</taxon>
        <taxon>Acacia</taxon>
    </lineage>
</organism>
<evidence type="ECO:0000313" key="8">
    <source>
        <dbReference type="EMBL" id="KAK4257436.1"/>
    </source>
</evidence>
<evidence type="ECO:0000256" key="1">
    <source>
        <dbReference type="ARBA" id="ARBA00004496"/>
    </source>
</evidence>
<evidence type="ECO:0000256" key="2">
    <source>
        <dbReference type="ARBA" id="ARBA00022490"/>
    </source>
</evidence>
<dbReference type="PANTHER" id="PTHR33347">
    <property type="entry name" value="OSJNBA0091C07.3 PROTEIN"/>
    <property type="match status" value="1"/>
</dbReference>
<keyword evidence="3" id="KW-0203">Cytokinin biosynthesis</keyword>
<comment type="caution">
    <text evidence="8">The sequence shown here is derived from an EMBL/GenBank/DDBJ whole genome shotgun (WGS) entry which is preliminary data.</text>
</comment>
<keyword evidence="5" id="KW-0539">Nucleus</keyword>
<name>A0AAE1ITR6_9FABA</name>
<gene>
    <name evidence="8" type="ORF">QN277_007025</name>
</gene>
<dbReference type="EMBL" id="JAWXYG010000012">
    <property type="protein sequence ID" value="KAK4257436.1"/>
    <property type="molecule type" value="Genomic_DNA"/>
</dbReference>
<dbReference type="GO" id="GO:0009736">
    <property type="term" value="P:cytokinin-activated signaling pathway"/>
    <property type="evidence" value="ECO:0007669"/>
    <property type="project" value="UniProtKB-KW"/>
</dbReference>
<accession>A0AAE1ITR6</accession>
<keyword evidence="2" id="KW-0963">Cytoplasm</keyword>
<sequence>MGLRDRKSFSQLCKHWLRLEGLQAWRNNLDQIYLFRMQLLRMEVNPRKIRVLGWESGRACQSASPQAPHYNSAIESGWTHYLDHSFVSGNYFQMSGGVAEDDEEEDLSMVSNASSGPPIYHDDDYECCYGNRYPNHSSSQHTKEKKMTKKVKESDIRQ</sequence>
<dbReference type="PANTHER" id="PTHR33347:SF34">
    <property type="entry name" value="PROTEIN SOB FIVE-LIKE 6"/>
    <property type="match status" value="1"/>
</dbReference>
<evidence type="ECO:0000256" key="7">
    <source>
        <dbReference type="SAM" id="MobiDB-lite"/>
    </source>
</evidence>
<dbReference type="AlphaFoldDB" id="A0AAE1ITR6"/>
<dbReference type="Proteomes" id="UP001293593">
    <property type="component" value="Unassembled WGS sequence"/>
</dbReference>
<evidence type="ECO:0000313" key="9">
    <source>
        <dbReference type="Proteomes" id="UP001293593"/>
    </source>
</evidence>
<reference evidence="8" key="1">
    <citation type="submission" date="2023-10" db="EMBL/GenBank/DDBJ databases">
        <title>Chromosome-level genome of the transformable northern wattle, Acacia crassicarpa.</title>
        <authorList>
            <person name="Massaro I."/>
            <person name="Sinha N.R."/>
            <person name="Poethig S."/>
            <person name="Leichty A.R."/>
        </authorList>
    </citation>
    <scope>NUCLEOTIDE SEQUENCE</scope>
    <source>
        <strain evidence="8">Acra3RX</strain>
        <tissue evidence="8">Leaf</tissue>
    </source>
</reference>
<feature type="region of interest" description="Disordered" evidence="7">
    <location>
        <begin position="131"/>
        <end position="158"/>
    </location>
</feature>
<dbReference type="GO" id="GO:0009691">
    <property type="term" value="P:cytokinin biosynthetic process"/>
    <property type="evidence" value="ECO:0007669"/>
    <property type="project" value="UniProtKB-KW"/>
</dbReference>
<comment type="similarity">
    <text evidence="6">Belongs to the SOFL plant protein family.</text>
</comment>
<evidence type="ECO:0000256" key="4">
    <source>
        <dbReference type="ARBA" id="ARBA00022864"/>
    </source>
</evidence>